<dbReference type="EMBL" id="CP042905">
    <property type="protein sequence ID" value="QEE15769.1"/>
    <property type="molecule type" value="Genomic_DNA"/>
</dbReference>
<proteinExistence type="inferred from homology"/>
<reference evidence="7 8" key="2">
    <citation type="journal article" date="2024" name="Int. J. Syst. Evol. Microbiol.">
        <title>Promethearchaeum syntrophicum gen. nov., sp. nov., an anaerobic, obligately syntrophic archaeon, the first isolate of the lineage 'Asgard' archaea, and proposal of the new archaeal phylum Promethearchaeota phyl. nov. and kingdom Promethearchaeati regn. nov.</title>
        <authorList>
            <person name="Imachi H."/>
            <person name="Nobu M.K."/>
            <person name="Kato S."/>
            <person name="Takaki Y."/>
            <person name="Miyazaki M."/>
            <person name="Miyata M."/>
            <person name="Ogawara M."/>
            <person name="Saito Y."/>
            <person name="Sakai S."/>
            <person name="Tahara Y.O."/>
            <person name="Takano Y."/>
            <person name="Tasumi E."/>
            <person name="Uematsu K."/>
            <person name="Yoshimura T."/>
            <person name="Itoh T."/>
            <person name="Ohkuma M."/>
            <person name="Takai K."/>
        </authorList>
    </citation>
    <scope>NUCLEOTIDE SEQUENCE [LARGE SCALE GENOMIC DNA]</scope>
    <source>
        <strain evidence="7 8">MK-D1</strain>
    </source>
</reference>
<dbReference type="RefSeq" id="WP_147662669.1">
    <property type="nucleotide sequence ID" value="NZ_CP042905.2"/>
</dbReference>
<dbReference type="Pfam" id="PF00380">
    <property type="entry name" value="Ribosomal_S9"/>
    <property type="match status" value="1"/>
</dbReference>
<dbReference type="Proteomes" id="UP000321408">
    <property type="component" value="Chromosome"/>
</dbReference>
<dbReference type="Gene3D" id="3.30.230.10">
    <property type="match status" value="1"/>
</dbReference>
<dbReference type="SUPFAM" id="SSF54211">
    <property type="entry name" value="Ribosomal protein S5 domain 2-like"/>
    <property type="match status" value="1"/>
</dbReference>
<keyword evidence="3 4" id="KW-0687">Ribonucleoprotein</keyword>
<dbReference type="PROSITE" id="PS00360">
    <property type="entry name" value="RIBOSOMAL_S9"/>
    <property type="match status" value="1"/>
</dbReference>
<dbReference type="GO" id="GO:0003723">
    <property type="term" value="F:RNA binding"/>
    <property type="evidence" value="ECO:0007669"/>
    <property type="project" value="TreeGrafter"/>
</dbReference>
<dbReference type="KEGG" id="psyt:DSAG12_01596"/>
<feature type="compositionally biased region" description="Basic residues" evidence="6">
    <location>
        <begin position="119"/>
        <end position="133"/>
    </location>
</feature>
<dbReference type="PANTHER" id="PTHR21569:SF16">
    <property type="entry name" value="RIBOSOMAL PROTEIN S16"/>
    <property type="match status" value="1"/>
</dbReference>
<evidence type="ECO:0000256" key="1">
    <source>
        <dbReference type="ARBA" id="ARBA00005251"/>
    </source>
</evidence>
<comment type="similarity">
    <text evidence="1 4">Belongs to the universal ribosomal protein uS9 family.</text>
</comment>
<dbReference type="NCBIfam" id="NF001749">
    <property type="entry name" value="PRK00474.1"/>
    <property type="match status" value="1"/>
</dbReference>
<dbReference type="InterPro" id="IPR020568">
    <property type="entry name" value="Ribosomal_Su5_D2-typ_SF"/>
</dbReference>
<dbReference type="GO" id="GO:0022627">
    <property type="term" value="C:cytosolic small ribosomal subunit"/>
    <property type="evidence" value="ECO:0007669"/>
    <property type="project" value="TreeGrafter"/>
</dbReference>
<evidence type="ECO:0000256" key="6">
    <source>
        <dbReference type="SAM" id="MobiDB-lite"/>
    </source>
</evidence>
<dbReference type="OrthoDB" id="52677at2157"/>
<evidence type="ECO:0000313" key="7">
    <source>
        <dbReference type="EMBL" id="QEE15769.1"/>
    </source>
</evidence>
<accession>A0A5B9D9C0</accession>
<dbReference type="AlphaFoldDB" id="A0A5B9D9C0"/>
<keyword evidence="8" id="KW-1185">Reference proteome</keyword>
<dbReference type="GeneID" id="41329589"/>
<evidence type="ECO:0000256" key="3">
    <source>
        <dbReference type="ARBA" id="ARBA00023274"/>
    </source>
</evidence>
<evidence type="ECO:0000313" key="8">
    <source>
        <dbReference type="Proteomes" id="UP000321408"/>
    </source>
</evidence>
<keyword evidence="2 4" id="KW-0689">Ribosomal protein</keyword>
<name>A0A5B9D9C0_9ARCH</name>
<feature type="region of interest" description="Disordered" evidence="6">
    <location>
        <begin position="114"/>
        <end position="133"/>
    </location>
</feature>
<evidence type="ECO:0000256" key="2">
    <source>
        <dbReference type="ARBA" id="ARBA00022980"/>
    </source>
</evidence>
<evidence type="ECO:0000256" key="4">
    <source>
        <dbReference type="RuleBase" id="RU003815"/>
    </source>
</evidence>
<sequence length="133" mass="14807">MKIIQTSGKRKRAIARATVKPGTGVIRINGVPVPKLTPQLAKMKIEELLIIVHDEKLKTVNIDVKVSGGGSLGQIDAARIALSRAITQFLKKKTVVKNIKAYDRSMLSGDSRQVERKKWGGRKARARFQKSYR</sequence>
<dbReference type="PANTHER" id="PTHR21569">
    <property type="entry name" value="RIBOSOMAL PROTEIN S9"/>
    <property type="match status" value="1"/>
</dbReference>
<dbReference type="GO" id="GO:0006412">
    <property type="term" value="P:translation"/>
    <property type="evidence" value="ECO:0007669"/>
    <property type="project" value="InterPro"/>
</dbReference>
<organism evidence="7 8">
    <name type="scientific">Promethearchaeum syntrophicum</name>
    <dbReference type="NCBI Taxonomy" id="2594042"/>
    <lineage>
        <taxon>Archaea</taxon>
        <taxon>Promethearchaeati</taxon>
        <taxon>Promethearchaeota</taxon>
        <taxon>Promethearchaeia</taxon>
        <taxon>Promethearchaeales</taxon>
        <taxon>Promethearchaeaceae</taxon>
        <taxon>Promethearchaeum</taxon>
    </lineage>
</organism>
<reference evidence="7 8" key="1">
    <citation type="journal article" date="2020" name="Nature">
        <title>Isolation of an archaeon at the prokaryote-eukaryote interface.</title>
        <authorList>
            <person name="Imachi H."/>
            <person name="Nobu M.K."/>
            <person name="Nakahara N."/>
            <person name="Morono Y."/>
            <person name="Ogawara M."/>
            <person name="Takaki Y."/>
            <person name="Takano Y."/>
            <person name="Uematsu K."/>
            <person name="Ikuta T."/>
            <person name="Ito M."/>
            <person name="Matsui Y."/>
            <person name="Miyazaki M."/>
            <person name="Murata K."/>
            <person name="Saito Y."/>
            <person name="Sakai S."/>
            <person name="Song C."/>
            <person name="Tasumi E."/>
            <person name="Yamanaka Y."/>
            <person name="Yamaguchi T."/>
            <person name="Kamagata Y."/>
            <person name="Tamaki H."/>
            <person name="Takai K."/>
        </authorList>
    </citation>
    <scope>NUCLEOTIDE SEQUENCE [LARGE SCALE GENOMIC DNA]</scope>
    <source>
        <strain evidence="7 8">MK-D1</strain>
    </source>
</reference>
<dbReference type="InterPro" id="IPR014721">
    <property type="entry name" value="Ribsml_uS5_D2-typ_fold_subgr"/>
</dbReference>
<dbReference type="GO" id="GO:0003735">
    <property type="term" value="F:structural constituent of ribosome"/>
    <property type="evidence" value="ECO:0007669"/>
    <property type="project" value="InterPro"/>
</dbReference>
<dbReference type="GO" id="GO:0000462">
    <property type="term" value="P:maturation of SSU-rRNA from tricistronic rRNA transcript (SSU-rRNA, 5.8S rRNA, LSU-rRNA)"/>
    <property type="evidence" value="ECO:0007669"/>
    <property type="project" value="TreeGrafter"/>
</dbReference>
<dbReference type="InterPro" id="IPR020574">
    <property type="entry name" value="Ribosomal_uS9_CS"/>
</dbReference>
<evidence type="ECO:0000256" key="5">
    <source>
        <dbReference type="RuleBase" id="RU003817"/>
    </source>
</evidence>
<protein>
    <recommendedName>
        <fullName evidence="5">30S ribosomal protein S9</fullName>
    </recommendedName>
</protein>
<dbReference type="InterPro" id="IPR000754">
    <property type="entry name" value="Ribosomal_uS9"/>
</dbReference>
<gene>
    <name evidence="7" type="ORF">DSAG12_01596</name>
</gene>